<name>X0XAL3_9ZZZZ</name>
<comment type="caution">
    <text evidence="1">The sequence shown here is derived from an EMBL/GenBank/DDBJ whole genome shotgun (WGS) entry which is preliminary data.</text>
</comment>
<dbReference type="EMBL" id="BARS01043513">
    <property type="protein sequence ID" value="GAG40244.1"/>
    <property type="molecule type" value="Genomic_DNA"/>
</dbReference>
<evidence type="ECO:0008006" key="2">
    <source>
        <dbReference type="Google" id="ProtNLM"/>
    </source>
</evidence>
<reference evidence="1" key="1">
    <citation type="journal article" date="2014" name="Front. Microbiol.">
        <title>High frequency of phylogenetically diverse reductive dehalogenase-homologous genes in deep subseafloor sedimentary metagenomes.</title>
        <authorList>
            <person name="Kawai M."/>
            <person name="Futagami T."/>
            <person name="Toyoda A."/>
            <person name="Takaki Y."/>
            <person name="Nishi S."/>
            <person name="Hori S."/>
            <person name="Arai W."/>
            <person name="Tsubouchi T."/>
            <person name="Morono Y."/>
            <person name="Uchiyama I."/>
            <person name="Ito T."/>
            <person name="Fujiyama A."/>
            <person name="Inagaki F."/>
            <person name="Takami H."/>
        </authorList>
    </citation>
    <scope>NUCLEOTIDE SEQUENCE</scope>
    <source>
        <strain evidence="1">Expedition CK06-06</strain>
    </source>
</reference>
<gene>
    <name evidence="1" type="ORF">S01H1_65868</name>
</gene>
<evidence type="ECO:0000313" key="1">
    <source>
        <dbReference type="EMBL" id="GAG40244.1"/>
    </source>
</evidence>
<organism evidence="1">
    <name type="scientific">marine sediment metagenome</name>
    <dbReference type="NCBI Taxonomy" id="412755"/>
    <lineage>
        <taxon>unclassified sequences</taxon>
        <taxon>metagenomes</taxon>
        <taxon>ecological metagenomes</taxon>
    </lineage>
</organism>
<protein>
    <recommendedName>
        <fullName evidence="2">Lipocalin-like domain-containing protein</fullName>
    </recommendedName>
</protein>
<sequence length="132" mass="13983">MRHSFALISIAAISALLTAAKEPAPSLEGYWKGSGIVSHKGADDRVECRVRYMRAGDRSFSYTATCATESGKYDLTGSVTNTSGGRYSGTVVGGSEGGRETGRVFLIQRGKYLSVSVTSRSGSARMSLFKLG</sequence>
<accession>X0XAL3</accession>
<proteinExistence type="predicted"/>
<dbReference type="AlphaFoldDB" id="X0XAL3"/>